<feature type="transmembrane region" description="Helical" evidence="10">
    <location>
        <begin position="1131"/>
        <end position="1152"/>
    </location>
</feature>
<feature type="compositionally biased region" description="Polar residues" evidence="9">
    <location>
        <begin position="1"/>
        <end position="10"/>
    </location>
</feature>
<dbReference type="Pfam" id="PF06422">
    <property type="entry name" value="PDR_CDR"/>
    <property type="match status" value="1"/>
</dbReference>
<evidence type="ECO:0000256" key="7">
    <source>
        <dbReference type="ARBA" id="ARBA00022989"/>
    </source>
</evidence>
<evidence type="ECO:0000256" key="9">
    <source>
        <dbReference type="SAM" id="MobiDB-lite"/>
    </source>
</evidence>
<dbReference type="GO" id="GO:0016887">
    <property type="term" value="F:ATP hydrolysis activity"/>
    <property type="evidence" value="ECO:0007669"/>
    <property type="project" value="InterPro"/>
</dbReference>
<evidence type="ECO:0000313" key="13">
    <source>
        <dbReference type="Proteomes" id="UP000616885"/>
    </source>
</evidence>
<dbReference type="InterPro" id="IPR010929">
    <property type="entry name" value="PDR_CDR_ABC"/>
</dbReference>
<dbReference type="InterPro" id="IPR034003">
    <property type="entry name" value="ABCG_PDR_2"/>
</dbReference>
<evidence type="ECO:0000259" key="11">
    <source>
        <dbReference type="PROSITE" id="PS50893"/>
    </source>
</evidence>
<dbReference type="Proteomes" id="UP000616885">
    <property type="component" value="Unassembled WGS sequence"/>
</dbReference>
<dbReference type="InterPro" id="IPR017871">
    <property type="entry name" value="ABC_transporter-like_CS"/>
</dbReference>
<name>A0A8H7K592_BIOOC</name>
<feature type="compositionally biased region" description="Basic and acidic residues" evidence="9">
    <location>
        <begin position="31"/>
        <end position="40"/>
    </location>
</feature>
<dbReference type="SMART" id="SM00382">
    <property type="entry name" value="AAA"/>
    <property type="match status" value="2"/>
</dbReference>
<feature type="transmembrane region" description="Helical" evidence="10">
    <location>
        <begin position="1288"/>
        <end position="1306"/>
    </location>
</feature>
<feature type="transmembrane region" description="Helical" evidence="10">
    <location>
        <begin position="728"/>
        <end position="748"/>
    </location>
</feature>
<dbReference type="FunFam" id="3.40.50.300:FF:000054">
    <property type="entry name" value="ABC multidrug transporter atrF"/>
    <property type="match status" value="1"/>
</dbReference>
<dbReference type="InterPro" id="IPR027417">
    <property type="entry name" value="P-loop_NTPase"/>
</dbReference>
<dbReference type="GO" id="GO:0140359">
    <property type="term" value="F:ABC-type transporter activity"/>
    <property type="evidence" value="ECO:0007669"/>
    <property type="project" value="InterPro"/>
</dbReference>
<comment type="similarity">
    <text evidence="2">Belongs to the ABC transporter superfamily. ABCG family. PDR (TC 3.A.1.205) subfamily.</text>
</comment>
<feature type="compositionally biased region" description="Polar residues" evidence="9">
    <location>
        <begin position="17"/>
        <end position="27"/>
    </location>
</feature>
<feature type="transmembrane region" description="Helical" evidence="10">
    <location>
        <begin position="480"/>
        <end position="501"/>
    </location>
</feature>
<feature type="domain" description="ABC transporter" evidence="11">
    <location>
        <begin position="127"/>
        <end position="369"/>
    </location>
</feature>
<organism evidence="12 13">
    <name type="scientific">Bionectria ochroleuca</name>
    <name type="common">Gliocladium roseum</name>
    <dbReference type="NCBI Taxonomy" id="29856"/>
    <lineage>
        <taxon>Eukaryota</taxon>
        <taxon>Fungi</taxon>
        <taxon>Dikarya</taxon>
        <taxon>Ascomycota</taxon>
        <taxon>Pezizomycotina</taxon>
        <taxon>Sordariomycetes</taxon>
        <taxon>Hypocreomycetidae</taxon>
        <taxon>Hypocreales</taxon>
        <taxon>Bionectriaceae</taxon>
        <taxon>Clonostachys</taxon>
    </lineage>
</organism>
<dbReference type="PROSITE" id="PS50893">
    <property type="entry name" value="ABC_TRANSPORTER_2"/>
    <property type="match status" value="2"/>
</dbReference>
<evidence type="ECO:0000256" key="5">
    <source>
        <dbReference type="ARBA" id="ARBA00022741"/>
    </source>
</evidence>
<evidence type="ECO:0000256" key="4">
    <source>
        <dbReference type="ARBA" id="ARBA00022692"/>
    </source>
</evidence>
<feature type="domain" description="ABC transporter" evidence="11">
    <location>
        <begin position="799"/>
        <end position="1039"/>
    </location>
</feature>
<proteinExistence type="inferred from homology"/>
<dbReference type="SUPFAM" id="SSF52540">
    <property type="entry name" value="P-loop containing nucleoside triphosphate hydrolases"/>
    <property type="match status" value="2"/>
</dbReference>
<feature type="transmembrane region" description="Helical" evidence="10">
    <location>
        <begin position="624"/>
        <end position="643"/>
    </location>
</feature>
<keyword evidence="3" id="KW-0813">Transport</keyword>
<feature type="transmembrane region" description="Helical" evidence="10">
    <location>
        <begin position="513"/>
        <end position="536"/>
    </location>
</feature>
<evidence type="ECO:0000256" key="2">
    <source>
        <dbReference type="ARBA" id="ARBA00006012"/>
    </source>
</evidence>
<evidence type="ECO:0000313" key="12">
    <source>
        <dbReference type="EMBL" id="KAF9743406.1"/>
    </source>
</evidence>
<dbReference type="Pfam" id="PF00005">
    <property type="entry name" value="ABC_tran"/>
    <property type="match status" value="2"/>
</dbReference>
<protein>
    <recommendedName>
        <fullName evidence="11">ABC transporter domain-containing protein</fullName>
    </recommendedName>
</protein>
<sequence>MDHQHNSLQSEKPALNVTASSRGSVKTLTAKGDEGDEKLGNDISGGNDASEQRIRDDMAQLAKRLTAHSQASGAIPSLFPLISGGPLDPYSEQFNAKIWAKAFYKGAADIGHRLPEPQRKTVGNIFLGVASLAQRLLGKRQQRVDILYDLEGVVHSGEILCVLGPPGSGCSTFLRTVAGETHGFHLESSAKVNHEGIHPAQMTGAFRGEAIYTAEVDHHFPQLTVGDALYYAAAARCPKNIPHGASREEYIGHLRDVTMAMFGISHTRNTRVCNDFIRGVSGGERKRVTIAEAALSYAPMQCWDNSTRGLDSANAVEFCRTIRTQADVFGCASCLFDKVLVLYEGRQIFFGKASRARQYFEGLGFVCPGQQTTADFLTSMTSPSERSVRPGWEGKAPRTADDFASIWKQSHDRSLLKEEIDDYMARYPFNGEHYDQFLESRRQDQSSVQRAKSPFTLSFVGQMSLTLHRSFVMVKNDPSLPLTMLTVNLLQSLFVSSIFYNMPETTASLQRRAVLLFFIIMMNAFGSILEILTLYAKRKIVEKHARYAFYHPSAEALSSMVMDLPYKLINCIITNVLTYFMGNLRREPGAFFFFLLIIFTTTMTMSMGFRLIASCSKSMPQAMAPASVILLALVLYSGFVISIDNMRDWISWARWGNPIFYGLESLLVNEFHGVDFACVTYVPHGSGYDDAAPSARACSSIGSAPGQDFVSGTAYIESAYRYNPANRWRNWGVMIAFMALYAGLHLFTTEYVASERSKGEVLVFIRKAMKKLKKKTSGDAETGTSPAVGHEIRNGSGAVAGMDRQTSVFHWQAVCYDVQIKGRLVASWTMLMGSSGAGKTTLLDVLASRVTMGVVTGSMLVNGTLRDESFQRKTGYVQQQDLHLGTSTVREALTFSALLRQPARYTRQEKIAYVDAVIEMLGMEDYADAVIGVPGEGLNVEQRKRLTIGVELAARPQLLLFFDEPTSGLDSQTSWSICNLMEKLTMNGQAILCTIHQPSAMLFQRFDHLLLLSRGKTIYFGDIGAGACTLVDYFTRNGAHNLPTGANPAEYMLDVIGAAPGATTDIDWPAVWRSSPEYQKVQQELTSLAIDSGHTESQSDSTQHREFAASSVEQYRQVTKRVFEQYWRSPGYIFAKITMSVGTSLFIGLSFLNGINTQQGLMNQLFGIFIFLSLFSNLVNQIMPVFASQRAMYEARERPSKTYSWKAFMAANMVVELAWNSLMALLAFLCWYYPIGLFRNAEWTNSVHSRGITMLMQLWIFLMYTTTFAHMLIAGVETADIAGGIDNLLMVMMYTFCGVLAGPNVLPASGSSYNELIRFTAPEGSTCAEYTAPFLSEAGGYIVDSNATECEYCPVTETSQFLASVSVSYEHRWRDFGFLVVFSVFNICVALLVYWLARVSLSMLGEPPDHWMLGKPSDHWILGSSSSKLPLPREFQVTLYRVRPSRFPPSSQRPPPLLIQNRPDRLDLFDSKPSLVHPAAEIEQGQEDSQDAQISWKDVFDQPHLTDMIASSVITESSWLLFPPWFRDKKRATEDRSSKPEALGDSWIGYGLLVTARQPRPGPRPDVDVPLELVRPSGITYHSFDSYPAFTRKPTREIVVPGLVPYATDEWLKRGPIRVVFPLSPDHRLITMIQYNCHRAGLMNMAILHLLDCLPDECNGSRAFIPLSLFPPQTVPRISNPPNSNSLHRTRTYDSREFNYDMGKNLYEGFDSLEHRGWLVWGNRGLHSDGKRVRASFENGGSCLKVVVN</sequence>
<dbReference type="Pfam" id="PF01061">
    <property type="entry name" value="ABC2_membrane"/>
    <property type="match status" value="2"/>
</dbReference>
<comment type="caution">
    <text evidence="12">The sequence shown here is derived from an EMBL/GenBank/DDBJ whole genome shotgun (WGS) entry which is preliminary data.</text>
</comment>
<feature type="transmembrane region" description="Helical" evidence="10">
    <location>
        <begin position="1208"/>
        <end position="1234"/>
    </location>
</feature>
<dbReference type="InterPro" id="IPR003439">
    <property type="entry name" value="ABC_transporter-like_ATP-bd"/>
</dbReference>
<dbReference type="InterPro" id="IPR013525">
    <property type="entry name" value="ABC2_TM"/>
</dbReference>
<dbReference type="Gene3D" id="3.40.50.300">
    <property type="entry name" value="P-loop containing nucleotide triphosphate hydrolases"/>
    <property type="match status" value="2"/>
</dbReference>
<keyword evidence="7 10" id="KW-1133">Transmembrane helix</keyword>
<feature type="transmembrane region" description="Helical" evidence="10">
    <location>
        <begin position="1164"/>
        <end position="1187"/>
    </location>
</feature>
<dbReference type="GO" id="GO:0005524">
    <property type="term" value="F:ATP binding"/>
    <property type="evidence" value="ECO:0007669"/>
    <property type="project" value="UniProtKB-KW"/>
</dbReference>
<feature type="transmembrane region" description="Helical" evidence="10">
    <location>
        <begin position="1254"/>
        <end position="1276"/>
    </location>
</feature>
<keyword evidence="6" id="KW-0067">ATP-binding</keyword>
<dbReference type="InterPro" id="IPR043926">
    <property type="entry name" value="ABCG_dom"/>
</dbReference>
<dbReference type="CDD" id="cd03232">
    <property type="entry name" value="ABCG_PDR_domain2"/>
    <property type="match status" value="1"/>
</dbReference>
<dbReference type="EMBL" id="JADCTT010000017">
    <property type="protein sequence ID" value="KAF9743406.1"/>
    <property type="molecule type" value="Genomic_DNA"/>
</dbReference>
<feature type="transmembrane region" description="Helical" evidence="10">
    <location>
        <begin position="590"/>
        <end position="612"/>
    </location>
</feature>
<dbReference type="InterPro" id="IPR003593">
    <property type="entry name" value="AAA+_ATPase"/>
</dbReference>
<reference evidence="12" key="1">
    <citation type="submission" date="2020-10" db="EMBL/GenBank/DDBJ databases">
        <title>High-Quality Genome Resource of Clonostachys rosea strain S41 by Oxford Nanopore Long-Read Sequencing.</title>
        <authorList>
            <person name="Wang H."/>
        </authorList>
    </citation>
    <scope>NUCLEOTIDE SEQUENCE</scope>
    <source>
        <strain evidence="12">S41</strain>
    </source>
</reference>
<keyword evidence="8 10" id="KW-0472">Membrane</keyword>
<feature type="transmembrane region" description="Helical" evidence="10">
    <location>
        <begin position="1376"/>
        <end position="1397"/>
    </location>
</feature>
<keyword evidence="5" id="KW-0547">Nucleotide-binding</keyword>
<evidence type="ECO:0000256" key="10">
    <source>
        <dbReference type="SAM" id="Phobius"/>
    </source>
</evidence>
<evidence type="ECO:0000256" key="1">
    <source>
        <dbReference type="ARBA" id="ARBA00004141"/>
    </source>
</evidence>
<evidence type="ECO:0000256" key="8">
    <source>
        <dbReference type="ARBA" id="ARBA00023136"/>
    </source>
</evidence>
<dbReference type="PANTHER" id="PTHR19241">
    <property type="entry name" value="ATP-BINDING CASSETTE TRANSPORTER"/>
    <property type="match status" value="1"/>
</dbReference>
<keyword evidence="4 10" id="KW-0812">Transmembrane</keyword>
<evidence type="ECO:0000256" key="3">
    <source>
        <dbReference type="ARBA" id="ARBA00022448"/>
    </source>
</evidence>
<dbReference type="GO" id="GO:0016020">
    <property type="term" value="C:membrane"/>
    <property type="evidence" value="ECO:0007669"/>
    <property type="project" value="UniProtKB-SubCell"/>
</dbReference>
<dbReference type="Pfam" id="PF19055">
    <property type="entry name" value="ABC2_membrane_7"/>
    <property type="match status" value="1"/>
</dbReference>
<comment type="subcellular location">
    <subcellularLocation>
        <location evidence="1">Membrane</location>
        <topology evidence="1">Multi-pass membrane protein</topology>
    </subcellularLocation>
</comment>
<accession>A0A8H7K592</accession>
<feature type="region of interest" description="Disordered" evidence="9">
    <location>
        <begin position="1"/>
        <end position="51"/>
    </location>
</feature>
<dbReference type="PROSITE" id="PS00211">
    <property type="entry name" value="ABC_TRANSPORTER_1"/>
    <property type="match status" value="1"/>
</dbReference>
<gene>
    <name evidence="12" type="ORF">IM811_006497</name>
</gene>
<evidence type="ECO:0000256" key="6">
    <source>
        <dbReference type="ARBA" id="ARBA00022840"/>
    </source>
</evidence>